<accession>A0ABR2DHB3</accession>
<reference evidence="1 2" key="1">
    <citation type="journal article" date="2024" name="G3 (Bethesda)">
        <title>Genome assembly of Hibiscus sabdariffa L. provides insights into metabolisms of medicinal natural products.</title>
        <authorList>
            <person name="Kim T."/>
        </authorList>
    </citation>
    <scope>NUCLEOTIDE SEQUENCE [LARGE SCALE GENOMIC DNA]</scope>
    <source>
        <strain evidence="1">TK-2024</strain>
        <tissue evidence="1">Old leaves</tissue>
    </source>
</reference>
<dbReference type="PANTHER" id="PTHR46250">
    <property type="entry name" value="MYB/SANT-LIKE DNA-BINDING DOMAIN PROTEIN-RELATED"/>
    <property type="match status" value="1"/>
</dbReference>
<organism evidence="1 2">
    <name type="scientific">Hibiscus sabdariffa</name>
    <name type="common">roselle</name>
    <dbReference type="NCBI Taxonomy" id="183260"/>
    <lineage>
        <taxon>Eukaryota</taxon>
        <taxon>Viridiplantae</taxon>
        <taxon>Streptophyta</taxon>
        <taxon>Embryophyta</taxon>
        <taxon>Tracheophyta</taxon>
        <taxon>Spermatophyta</taxon>
        <taxon>Magnoliopsida</taxon>
        <taxon>eudicotyledons</taxon>
        <taxon>Gunneridae</taxon>
        <taxon>Pentapetalae</taxon>
        <taxon>rosids</taxon>
        <taxon>malvids</taxon>
        <taxon>Malvales</taxon>
        <taxon>Malvaceae</taxon>
        <taxon>Malvoideae</taxon>
        <taxon>Hibiscus</taxon>
    </lineage>
</organism>
<comment type="caution">
    <text evidence="1">The sequence shown here is derived from an EMBL/GenBank/DDBJ whole genome shotgun (WGS) entry which is preliminary data.</text>
</comment>
<name>A0ABR2DHB3_9ROSI</name>
<proteinExistence type="predicted"/>
<evidence type="ECO:0008006" key="3">
    <source>
        <dbReference type="Google" id="ProtNLM"/>
    </source>
</evidence>
<dbReference type="PANTHER" id="PTHR46250:SF18">
    <property type="entry name" value="MYB_SANT-LIKE DOMAIN-CONTAINING PROTEIN"/>
    <property type="match status" value="1"/>
</dbReference>
<dbReference type="Proteomes" id="UP001472677">
    <property type="component" value="Unassembled WGS sequence"/>
</dbReference>
<evidence type="ECO:0000313" key="2">
    <source>
        <dbReference type="Proteomes" id="UP001472677"/>
    </source>
</evidence>
<sequence>MLNIGSGFGWNEEEKCLTAPKDVFDDWVGRHPSAAGLRNKPFPFFDEFVLIFGKERTTGTSAETTTDALEDLDVQDNTFIDEFVEQEGKKGSQSDDGLSNLVKEIEIVKIEGLSNDEMLIAGEHINKDAHKSQSDDGLSDLVKEIGKFGVAYREVSKEIKEIIGLFKKETEGNGGRMLIFTEIMKIEDLSNDEMLIARERISKDTHKVDFLFSFSNEF</sequence>
<dbReference type="EMBL" id="JBBPBM010000028">
    <property type="protein sequence ID" value="KAK8538166.1"/>
    <property type="molecule type" value="Genomic_DNA"/>
</dbReference>
<keyword evidence="2" id="KW-1185">Reference proteome</keyword>
<gene>
    <name evidence="1" type="ORF">V6N12_044303</name>
</gene>
<protein>
    <recommendedName>
        <fullName evidence="3">Myb/SANT-like domain-containing protein</fullName>
    </recommendedName>
</protein>
<evidence type="ECO:0000313" key="1">
    <source>
        <dbReference type="EMBL" id="KAK8538166.1"/>
    </source>
</evidence>